<dbReference type="PANTHER" id="PTHR43046:SF12">
    <property type="entry name" value="GDP-MANNOSE MANNOSYL HYDROLASE"/>
    <property type="match status" value="1"/>
</dbReference>
<organism evidence="5 6">
    <name type="scientific">Amycolatopsis echigonensis</name>
    <dbReference type="NCBI Taxonomy" id="2576905"/>
    <lineage>
        <taxon>Bacteria</taxon>
        <taxon>Bacillati</taxon>
        <taxon>Actinomycetota</taxon>
        <taxon>Actinomycetes</taxon>
        <taxon>Pseudonocardiales</taxon>
        <taxon>Pseudonocardiaceae</taxon>
        <taxon>Amycolatopsis</taxon>
    </lineage>
</organism>
<gene>
    <name evidence="5" type="ORF">ATK30_4119</name>
</gene>
<keyword evidence="3" id="KW-0460">Magnesium</keyword>
<proteinExistence type="predicted"/>
<evidence type="ECO:0000259" key="4">
    <source>
        <dbReference type="PROSITE" id="PS51462"/>
    </source>
</evidence>
<protein>
    <submittedName>
        <fullName evidence="5">ADP-ribose pyrophosphatase YjhB (NUDIX family)</fullName>
    </submittedName>
</protein>
<comment type="caution">
    <text evidence="5">The sequence shown here is derived from an EMBL/GenBank/DDBJ whole genome shotgun (WGS) entry which is preliminary data.</text>
</comment>
<evidence type="ECO:0000256" key="3">
    <source>
        <dbReference type="ARBA" id="ARBA00022842"/>
    </source>
</evidence>
<accession>A0A2N3WHE0</accession>
<dbReference type="CDD" id="cd18876">
    <property type="entry name" value="NUDIX_Hydrolase"/>
    <property type="match status" value="1"/>
</dbReference>
<evidence type="ECO:0000256" key="2">
    <source>
        <dbReference type="ARBA" id="ARBA00022801"/>
    </source>
</evidence>
<evidence type="ECO:0000256" key="1">
    <source>
        <dbReference type="ARBA" id="ARBA00001946"/>
    </source>
</evidence>
<evidence type="ECO:0000313" key="5">
    <source>
        <dbReference type="EMBL" id="PKV93279.1"/>
    </source>
</evidence>
<dbReference type="Proteomes" id="UP000233750">
    <property type="component" value="Unassembled WGS sequence"/>
</dbReference>
<dbReference type="OrthoDB" id="4247482at2"/>
<dbReference type="EMBL" id="PJMY01000003">
    <property type="protein sequence ID" value="PKV93279.1"/>
    <property type="molecule type" value="Genomic_DNA"/>
</dbReference>
<dbReference type="InterPro" id="IPR015797">
    <property type="entry name" value="NUDIX_hydrolase-like_dom_sf"/>
</dbReference>
<name>A0A2N3WHE0_9PSEU</name>
<keyword evidence="6" id="KW-1185">Reference proteome</keyword>
<feature type="domain" description="Nudix hydrolase" evidence="4">
    <location>
        <begin position="14"/>
        <end position="146"/>
    </location>
</feature>
<dbReference type="SUPFAM" id="SSF55811">
    <property type="entry name" value="Nudix"/>
    <property type="match status" value="1"/>
</dbReference>
<dbReference type="GO" id="GO:0016787">
    <property type="term" value="F:hydrolase activity"/>
    <property type="evidence" value="ECO:0007669"/>
    <property type="project" value="UniProtKB-KW"/>
</dbReference>
<evidence type="ECO:0000313" key="6">
    <source>
        <dbReference type="Proteomes" id="UP000233750"/>
    </source>
</evidence>
<dbReference type="RefSeq" id="WP_101436953.1">
    <property type="nucleotide sequence ID" value="NZ_PJMY01000003.1"/>
</dbReference>
<keyword evidence="2" id="KW-0378">Hydrolase</keyword>
<dbReference type="Pfam" id="PF00293">
    <property type="entry name" value="NUDIX"/>
    <property type="match status" value="1"/>
</dbReference>
<dbReference type="PROSITE" id="PS51462">
    <property type="entry name" value="NUDIX"/>
    <property type="match status" value="1"/>
</dbReference>
<dbReference type="PANTHER" id="PTHR43046">
    <property type="entry name" value="GDP-MANNOSE MANNOSYL HYDROLASE"/>
    <property type="match status" value="1"/>
</dbReference>
<dbReference type="InterPro" id="IPR000086">
    <property type="entry name" value="NUDIX_hydrolase_dom"/>
</dbReference>
<dbReference type="Gene3D" id="3.90.79.10">
    <property type="entry name" value="Nucleoside Triphosphate Pyrophosphohydrolase"/>
    <property type="match status" value="1"/>
</dbReference>
<sequence length="173" mass="18985">MELLPFDEYMRSLPRKRMSAGTLLRDETGRVLLVEPSYKDSWDIPGGVCDAGEPPWRTARREQAEEIGIDRPLGPLLVLDYAPDDGRIPEGLAFIFDGGRISAAETTRLALTDPEILAVHLLSIDEATQRVAPSLARRLRVAWDAAQTGDSFILCENGQPITAPATRTAATED</sequence>
<dbReference type="AlphaFoldDB" id="A0A2N3WHE0"/>
<comment type="cofactor">
    <cofactor evidence="1">
        <name>Mg(2+)</name>
        <dbReference type="ChEBI" id="CHEBI:18420"/>
    </cofactor>
</comment>
<reference evidence="5 6" key="1">
    <citation type="submission" date="2017-12" db="EMBL/GenBank/DDBJ databases">
        <title>Sequencing the genomes of 1000 Actinobacteria strains.</title>
        <authorList>
            <person name="Klenk H.-P."/>
        </authorList>
    </citation>
    <scope>NUCLEOTIDE SEQUENCE [LARGE SCALE GENOMIC DNA]</scope>
    <source>
        <strain evidence="5 6">DSM 45165</strain>
    </source>
</reference>